<protein>
    <submittedName>
        <fullName evidence="2">Uncharacterized protein</fullName>
    </submittedName>
</protein>
<proteinExistence type="predicted"/>
<reference evidence="2" key="1">
    <citation type="submission" date="2020-02" db="EMBL/GenBank/DDBJ databases">
        <authorList>
            <person name="Meier V. D."/>
        </authorList>
    </citation>
    <scope>NUCLEOTIDE SEQUENCE</scope>
    <source>
        <strain evidence="2">AVDCRST_MAG17</strain>
    </source>
</reference>
<sequence>ECPPRRQAVTTVRIAHSLPGRARRRARALPARRLGRRRGRYPSPCGRALSLRTLTARSALRRHAPRYRLPGARRHPPAHRRGRDGATPAGDL</sequence>
<feature type="compositionally biased region" description="Basic residues" evidence="1">
    <location>
        <begin position="65"/>
        <end position="82"/>
    </location>
</feature>
<feature type="non-terminal residue" evidence="2">
    <location>
        <position position="1"/>
    </location>
</feature>
<feature type="non-terminal residue" evidence="2">
    <location>
        <position position="92"/>
    </location>
</feature>
<dbReference type="EMBL" id="CADCVV010000183">
    <property type="protein sequence ID" value="CAA9515056.1"/>
    <property type="molecule type" value="Genomic_DNA"/>
</dbReference>
<evidence type="ECO:0000256" key="1">
    <source>
        <dbReference type="SAM" id="MobiDB-lite"/>
    </source>
</evidence>
<name>A0A6J4T6E5_9ACTN</name>
<gene>
    <name evidence="2" type="ORF">AVDCRST_MAG17-2227</name>
</gene>
<feature type="region of interest" description="Disordered" evidence="1">
    <location>
        <begin position="19"/>
        <end position="46"/>
    </location>
</feature>
<dbReference type="AlphaFoldDB" id="A0A6J4T6E5"/>
<evidence type="ECO:0000313" key="2">
    <source>
        <dbReference type="EMBL" id="CAA9515056.1"/>
    </source>
</evidence>
<organism evidence="2">
    <name type="scientific">uncultured Solirubrobacterales bacterium</name>
    <dbReference type="NCBI Taxonomy" id="768556"/>
    <lineage>
        <taxon>Bacteria</taxon>
        <taxon>Bacillati</taxon>
        <taxon>Actinomycetota</taxon>
        <taxon>Thermoleophilia</taxon>
        <taxon>Solirubrobacterales</taxon>
        <taxon>environmental samples</taxon>
    </lineage>
</organism>
<accession>A0A6J4T6E5</accession>
<feature type="region of interest" description="Disordered" evidence="1">
    <location>
        <begin position="65"/>
        <end position="92"/>
    </location>
</feature>